<dbReference type="InterPro" id="IPR014777">
    <property type="entry name" value="4pyrrole_Mease_sub1"/>
</dbReference>
<dbReference type="GO" id="GO:0004851">
    <property type="term" value="F:uroporphyrin-III C-methyltransferase activity"/>
    <property type="evidence" value="ECO:0007669"/>
    <property type="project" value="UniProtKB-EC"/>
</dbReference>
<dbReference type="GO" id="GO:0032259">
    <property type="term" value="P:methylation"/>
    <property type="evidence" value="ECO:0007669"/>
    <property type="project" value="UniProtKB-KW"/>
</dbReference>
<evidence type="ECO:0000256" key="7">
    <source>
        <dbReference type="ARBA" id="ARBA00025705"/>
    </source>
</evidence>
<evidence type="ECO:0000256" key="4">
    <source>
        <dbReference type="ARBA" id="ARBA00022679"/>
    </source>
</evidence>
<comment type="similarity">
    <text evidence="1 8">Belongs to the precorrin methyltransferase family.</text>
</comment>
<dbReference type="PROSITE" id="PS00840">
    <property type="entry name" value="SUMT_2"/>
    <property type="match status" value="1"/>
</dbReference>
<dbReference type="PANTHER" id="PTHR45790:SF3">
    <property type="entry name" value="S-ADENOSYL-L-METHIONINE-DEPENDENT UROPORPHYRINOGEN III METHYLTRANSFERASE, CHLOROPLASTIC"/>
    <property type="match status" value="1"/>
</dbReference>
<dbReference type="SUPFAM" id="SSF53790">
    <property type="entry name" value="Tetrapyrrole methylase"/>
    <property type="match status" value="1"/>
</dbReference>
<dbReference type="CDD" id="cd11642">
    <property type="entry name" value="SUMT"/>
    <property type="match status" value="1"/>
</dbReference>
<evidence type="ECO:0000256" key="8">
    <source>
        <dbReference type="RuleBase" id="RU003960"/>
    </source>
</evidence>
<evidence type="ECO:0000313" key="11">
    <source>
        <dbReference type="Proteomes" id="UP000217076"/>
    </source>
</evidence>
<evidence type="ECO:0000256" key="1">
    <source>
        <dbReference type="ARBA" id="ARBA00005879"/>
    </source>
</evidence>
<dbReference type="FunFam" id="3.40.1010.10:FF:000001">
    <property type="entry name" value="Siroheme synthase"/>
    <property type="match status" value="1"/>
</dbReference>
<dbReference type="EMBL" id="FNCV01000002">
    <property type="protein sequence ID" value="SDG75776.1"/>
    <property type="molecule type" value="Genomic_DNA"/>
</dbReference>
<protein>
    <recommendedName>
        <fullName evidence="2">uroporphyrinogen-III C-methyltransferase</fullName>
        <ecNumber evidence="2">2.1.1.107</ecNumber>
    </recommendedName>
</protein>
<evidence type="ECO:0000313" key="10">
    <source>
        <dbReference type="EMBL" id="SDG75776.1"/>
    </source>
</evidence>
<dbReference type="InterPro" id="IPR035996">
    <property type="entry name" value="4pyrrol_Methylase_sf"/>
</dbReference>
<dbReference type="OrthoDB" id="9815856at2"/>
<feature type="domain" description="Tetrapyrrole methylase" evidence="9">
    <location>
        <begin position="19"/>
        <end position="229"/>
    </location>
</feature>
<dbReference type="Pfam" id="PF00590">
    <property type="entry name" value="TP_methylase"/>
    <property type="match status" value="1"/>
</dbReference>
<evidence type="ECO:0000256" key="3">
    <source>
        <dbReference type="ARBA" id="ARBA00022603"/>
    </source>
</evidence>
<dbReference type="InterPro" id="IPR003043">
    <property type="entry name" value="Uropor_MeTrfase_CS"/>
</dbReference>
<dbReference type="InterPro" id="IPR000878">
    <property type="entry name" value="4pyrrol_Mease"/>
</dbReference>
<keyword evidence="4 8" id="KW-0808">Transferase</keyword>
<dbReference type="InterPro" id="IPR014776">
    <property type="entry name" value="4pyrrole_Mease_sub2"/>
</dbReference>
<dbReference type="Gene3D" id="3.40.1010.10">
    <property type="entry name" value="Cobalt-precorrin-4 Transmethylase, Domain 1"/>
    <property type="match status" value="1"/>
</dbReference>
<dbReference type="InterPro" id="IPR006366">
    <property type="entry name" value="CobA/CysG_C"/>
</dbReference>
<dbReference type="Proteomes" id="UP000217076">
    <property type="component" value="Unassembled WGS sequence"/>
</dbReference>
<sequence length="266" mass="26999">MPDPHSLLPPLPQLDAGSVWLVGAGPGDPGLLTRLAVHALASCDVVVHDALIDPVVLTLAGDAERIDIGKRGGRASPSQETVSALLIEQARAGRRVCRLKGGDPFVFGRGPDEALALAEANITFRVVPGISAGLAGPAYAGVPLTVGGPVGAVALISGQGPGGGLPQGLDLAALAKGAPTLVLFMAMRVLPEITARLLAAGRDPAEPAVVVRHATWASQRRLLTTLGRLAEDVAAAGLSSPAVVVIGPTAGLAERLDWFRPDADPT</sequence>
<keyword evidence="11" id="KW-1185">Reference proteome</keyword>
<name>A0A1G7WV71_9PROT</name>
<dbReference type="GO" id="GO:0019354">
    <property type="term" value="P:siroheme biosynthetic process"/>
    <property type="evidence" value="ECO:0007669"/>
    <property type="project" value="UniProtKB-UniPathway"/>
</dbReference>
<dbReference type="AlphaFoldDB" id="A0A1G7WV71"/>
<comment type="pathway">
    <text evidence="7">Porphyrin-containing compound metabolism; siroheme biosynthesis; precorrin-2 from uroporphyrinogen III: step 1/1.</text>
</comment>
<accession>A0A1G7WV71</accession>
<dbReference type="InterPro" id="IPR050161">
    <property type="entry name" value="Siro_Cobalamin_biosynth"/>
</dbReference>
<dbReference type="UniPathway" id="UPA00262">
    <property type="reaction ID" value="UER00211"/>
</dbReference>
<dbReference type="RefSeq" id="WP_092616166.1">
    <property type="nucleotide sequence ID" value="NZ_FNCV01000002.1"/>
</dbReference>
<dbReference type="PANTHER" id="PTHR45790">
    <property type="entry name" value="SIROHEME SYNTHASE-RELATED"/>
    <property type="match status" value="1"/>
</dbReference>
<gene>
    <name evidence="10" type="ORF">SAMN05421742_102329</name>
</gene>
<reference evidence="11" key="1">
    <citation type="submission" date="2016-10" db="EMBL/GenBank/DDBJ databases">
        <authorList>
            <person name="Varghese N."/>
            <person name="Submissions S."/>
        </authorList>
    </citation>
    <scope>NUCLEOTIDE SEQUENCE [LARGE SCALE GENOMIC DNA]</scope>
    <source>
        <strain evidence="11">930I</strain>
    </source>
</reference>
<proteinExistence type="inferred from homology"/>
<evidence type="ECO:0000256" key="2">
    <source>
        <dbReference type="ARBA" id="ARBA00012162"/>
    </source>
</evidence>
<dbReference type="Gene3D" id="3.30.950.10">
    <property type="entry name" value="Methyltransferase, Cobalt-precorrin-4 Transmethylase, Domain 2"/>
    <property type="match status" value="1"/>
</dbReference>
<keyword evidence="5" id="KW-0949">S-adenosyl-L-methionine</keyword>
<organism evidence="10 11">
    <name type="scientific">Roseospirillum parvum</name>
    <dbReference type="NCBI Taxonomy" id="83401"/>
    <lineage>
        <taxon>Bacteria</taxon>
        <taxon>Pseudomonadati</taxon>
        <taxon>Pseudomonadota</taxon>
        <taxon>Alphaproteobacteria</taxon>
        <taxon>Rhodospirillales</taxon>
        <taxon>Rhodospirillaceae</taxon>
        <taxon>Roseospirillum</taxon>
    </lineage>
</organism>
<evidence type="ECO:0000259" key="9">
    <source>
        <dbReference type="Pfam" id="PF00590"/>
    </source>
</evidence>
<keyword evidence="3 8" id="KW-0489">Methyltransferase</keyword>
<dbReference type="NCBIfam" id="NF004790">
    <property type="entry name" value="PRK06136.1"/>
    <property type="match status" value="1"/>
</dbReference>
<dbReference type="NCBIfam" id="TIGR01469">
    <property type="entry name" value="cobA_cysG_Cterm"/>
    <property type="match status" value="1"/>
</dbReference>
<dbReference type="EC" id="2.1.1.107" evidence="2"/>
<keyword evidence="6" id="KW-0627">Porphyrin biosynthesis</keyword>
<evidence type="ECO:0000256" key="5">
    <source>
        <dbReference type="ARBA" id="ARBA00022691"/>
    </source>
</evidence>
<dbReference type="STRING" id="83401.SAMN05421742_102329"/>
<evidence type="ECO:0000256" key="6">
    <source>
        <dbReference type="ARBA" id="ARBA00023244"/>
    </source>
</evidence>